<protein>
    <submittedName>
        <fullName evidence="2">Uncharacterized protein</fullName>
    </submittedName>
</protein>
<accession>A0A240E6A7</accession>
<name>A0A240E6A7_9GAMM</name>
<dbReference type="OrthoDB" id="9964398at2"/>
<evidence type="ECO:0000256" key="1">
    <source>
        <dbReference type="SAM" id="MobiDB-lite"/>
    </source>
</evidence>
<gene>
    <name evidence="2" type="ORF">SAMN05421731_101793</name>
</gene>
<dbReference type="AlphaFoldDB" id="A0A240E6A7"/>
<evidence type="ECO:0000313" key="2">
    <source>
        <dbReference type="EMBL" id="SNX43749.1"/>
    </source>
</evidence>
<feature type="region of interest" description="Disordered" evidence="1">
    <location>
        <begin position="22"/>
        <end position="91"/>
    </location>
</feature>
<dbReference type="RefSeq" id="WP_097078002.1">
    <property type="nucleotide sequence ID" value="NZ_BAABHT010000020.1"/>
</dbReference>
<dbReference type="EMBL" id="OANT01000001">
    <property type="protein sequence ID" value="SNX43749.1"/>
    <property type="molecule type" value="Genomic_DNA"/>
</dbReference>
<proteinExistence type="predicted"/>
<reference evidence="3" key="1">
    <citation type="submission" date="2016-09" db="EMBL/GenBank/DDBJ databases">
        <authorList>
            <person name="Varghese N."/>
            <person name="Submissions S."/>
        </authorList>
    </citation>
    <scope>NUCLEOTIDE SEQUENCE [LARGE SCALE GENOMIC DNA]</scope>
    <source>
        <strain evidence="3">ANC 4466</strain>
    </source>
</reference>
<dbReference type="Proteomes" id="UP000219042">
    <property type="component" value="Unassembled WGS sequence"/>
</dbReference>
<sequence>MFKIIPILSIGLIMGLTACQDRKNHDPVNEPETTTPHTLHEENSNDAGTPNVQAPVHNSDAPRAGEVADEVSPTALGDTTTTGTTSTNSTP</sequence>
<feature type="compositionally biased region" description="Low complexity" evidence="1">
    <location>
        <begin position="79"/>
        <end position="91"/>
    </location>
</feature>
<keyword evidence="3" id="KW-1185">Reference proteome</keyword>
<dbReference type="PROSITE" id="PS51257">
    <property type="entry name" value="PROKAR_LIPOPROTEIN"/>
    <property type="match status" value="1"/>
</dbReference>
<organism evidence="2 3">
    <name type="scientific">Acinetobacter puyangensis</name>
    <dbReference type="NCBI Taxonomy" id="1096779"/>
    <lineage>
        <taxon>Bacteria</taxon>
        <taxon>Pseudomonadati</taxon>
        <taxon>Pseudomonadota</taxon>
        <taxon>Gammaproteobacteria</taxon>
        <taxon>Moraxellales</taxon>
        <taxon>Moraxellaceae</taxon>
        <taxon>Acinetobacter</taxon>
    </lineage>
</organism>
<evidence type="ECO:0000313" key="3">
    <source>
        <dbReference type="Proteomes" id="UP000219042"/>
    </source>
</evidence>